<dbReference type="AlphaFoldDB" id="A0A395MSG2"/>
<dbReference type="Gene3D" id="3.90.640.10">
    <property type="entry name" value="Actin, Chain A, domain 4"/>
    <property type="match status" value="1"/>
</dbReference>
<name>A0A395MSG2_9HYPO</name>
<evidence type="ECO:0000313" key="1">
    <source>
        <dbReference type="EMBL" id="RFN50627.1"/>
    </source>
</evidence>
<accession>A0A395MSG2</accession>
<gene>
    <name evidence="1" type="ORF">FIE12Z_5131</name>
</gene>
<protein>
    <recommendedName>
        <fullName evidence="3">Hsp70 protein</fullName>
    </recommendedName>
</protein>
<evidence type="ECO:0008006" key="3">
    <source>
        <dbReference type="Google" id="ProtNLM"/>
    </source>
</evidence>
<dbReference type="SUPFAM" id="SSF53067">
    <property type="entry name" value="Actin-like ATPase domain"/>
    <property type="match status" value="2"/>
</dbReference>
<proteinExistence type="predicted"/>
<dbReference type="EMBL" id="PXXK01000131">
    <property type="protein sequence ID" value="RFN50627.1"/>
    <property type="molecule type" value="Genomic_DNA"/>
</dbReference>
<reference evidence="1 2" key="1">
    <citation type="journal article" date="2018" name="PLoS Pathog.">
        <title>Evolution of structural diversity of trichothecenes, a family of toxins produced by plant pathogenic and entomopathogenic fungi.</title>
        <authorList>
            <person name="Proctor R.H."/>
            <person name="McCormick S.P."/>
            <person name="Kim H.S."/>
            <person name="Cardoza R.E."/>
            <person name="Stanley A.M."/>
            <person name="Lindo L."/>
            <person name="Kelly A."/>
            <person name="Brown D.W."/>
            <person name="Lee T."/>
            <person name="Vaughan M.M."/>
            <person name="Alexander N.J."/>
            <person name="Busman M."/>
            <person name="Gutierrez S."/>
        </authorList>
    </citation>
    <scope>NUCLEOTIDE SEQUENCE [LARGE SCALE GENOMIC DNA]</scope>
    <source>
        <strain evidence="1 2">NRRL 13405</strain>
    </source>
</reference>
<dbReference type="Gene3D" id="3.30.420.40">
    <property type="match status" value="2"/>
</dbReference>
<dbReference type="STRING" id="2594813.A0A395MSG2"/>
<sequence length="589" mass="65679">MAEKPDVTVAIDLGTTFTGVAFLLPNGTIHCFNNWPGNNNTGETKVPSRLIYNHNNTVSSWGFSSSICDEPLPPGKKEYTYFKMFLDEETCEDLRRQGSSSISSTTEASRCVTDYLHQIYQHIKTTYEEMTGADWASSTVCFLFSVPTTWRGLDASNTFKAAIRAAGFGIEGPRHSAQIDLTEAEAAAVDTLKSGVVNFSTGDVFLTVDAGGGTTDFSLVQVTSVDNGRPQMSQIAEVGGIGIGSTLIDFGFKSLVEERLAKCPDVPFNITNGLAERMMKSDQFKGVKHLFGDPAAIAQSNRIAMLGAPSDYSHGRLRAEGGCMIFDRTEIQTLFDPLVESILAGVREQLAWMVQKGRTDQVKYLVLSGGLGSSKYVQRGVREYFKNFTHPNAQSMRVIVSKNPQTTVVRGLLEDQNQKLETGDMPVLATYVARSSYGVVCRQKYDPTRHMGERLVDDKFDLSLQWADDQIDWLIRKGDNIDPTKPIMTRHNVVSSRNEPNVLPQSLLKEPTAGVKRLCEVQSTLSYLTQDELVLVQKRGWCCFGNSYKYYRCDLDIRFLVAPADLRFELWFKDQKFSRGHEPIKVEWN</sequence>
<dbReference type="CDD" id="cd10170">
    <property type="entry name" value="ASKHA_NBD_HSP70"/>
    <property type="match status" value="1"/>
</dbReference>
<dbReference type="Proteomes" id="UP000265631">
    <property type="component" value="Unassembled WGS sequence"/>
</dbReference>
<dbReference type="PANTHER" id="PTHR42749:SF1">
    <property type="entry name" value="CELL SHAPE-DETERMINING PROTEIN MREB"/>
    <property type="match status" value="1"/>
</dbReference>
<dbReference type="InterPro" id="IPR043129">
    <property type="entry name" value="ATPase_NBD"/>
</dbReference>
<comment type="caution">
    <text evidence="1">The sequence shown here is derived from an EMBL/GenBank/DDBJ whole genome shotgun (WGS) entry which is preliminary data.</text>
</comment>
<dbReference type="PANTHER" id="PTHR42749">
    <property type="entry name" value="CELL SHAPE-DETERMINING PROTEIN MREB"/>
    <property type="match status" value="1"/>
</dbReference>
<keyword evidence="2" id="KW-1185">Reference proteome</keyword>
<organism evidence="1 2">
    <name type="scientific">Fusarium flagelliforme</name>
    <dbReference type="NCBI Taxonomy" id="2675880"/>
    <lineage>
        <taxon>Eukaryota</taxon>
        <taxon>Fungi</taxon>
        <taxon>Dikarya</taxon>
        <taxon>Ascomycota</taxon>
        <taxon>Pezizomycotina</taxon>
        <taxon>Sordariomycetes</taxon>
        <taxon>Hypocreomycetidae</taxon>
        <taxon>Hypocreales</taxon>
        <taxon>Nectriaceae</taxon>
        <taxon>Fusarium</taxon>
        <taxon>Fusarium incarnatum-equiseti species complex</taxon>
    </lineage>
</organism>
<evidence type="ECO:0000313" key="2">
    <source>
        <dbReference type="Proteomes" id="UP000265631"/>
    </source>
</evidence>